<dbReference type="Proteomes" id="UP000225706">
    <property type="component" value="Unassembled WGS sequence"/>
</dbReference>
<reference evidence="2" key="1">
    <citation type="journal article" date="2017" name="bioRxiv">
        <title>Comparative analysis of the genomes of Stylophora pistillata and Acropora digitifera provides evidence for extensive differences between species of corals.</title>
        <authorList>
            <person name="Voolstra C.R."/>
            <person name="Li Y."/>
            <person name="Liew Y.J."/>
            <person name="Baumgarten S."/>
            <person name="Zoccola D."/>
            <person name="Flot J.-F."/>
            <person name="Tambutte S."/>
            <person name="Allemand D."/>
            <person name="Aranda M."/>
        </authorList>
    </citation>
    <scope>NUCLEOTIDE SEQUENCE [LARGE SCALE GENOMIC DNA]</scope>
</reference>
<protein>
    <submittedName>
        <fullName evidence="1">Uncharacterized protein</fullName>
    </submittedName>
</protein>
<dbReference type="AlphaFoldDB" id="A0A2B4SQ41"/>
<organism evidence="1 2">
    <name type="scientific">Stylophora pistillata</name>
    <name type="common">Smooth cauliflower coral</name>
    <dbReference type="NCBI Taxonomy" id="50429"/>
    <lineage>
        <taxon>Eukaryota</taxon>
        <taxon>Metazoa</taxon>
        <taxon>Cnidaria</taxon>
        <taxon>Anthozoa</taxon>
        <taxon>Hexacorallia</taxon>
        <taxon>Scleractinia</taxon>
        <taxon>Astrocoeniina</taxon>
        <taxon>Pocilloporidae</taxon>
        <taxon>Stylophora</taxon>
    </lineage>
</organism>
<dbReference type="EMBL" id="LSMT01000047">
    <property type="protein sequence ID" value="PFX30617.1"/>
    <property type="molecule type" value="Genomic_DNA"/>
</dbReference>
<comment type="caution">
    <text evidence="1">The sequence shown here is derived from an EMBL/GenBank/DDBJ whole genome shotgun (WGS) entry which is preliminary data.</text>
</comment>
<accession>A0A2B4SQ41</accession>
<dbReference type="OrthoDB" id="5972530at2759"/>
<sequence>MINLQQLTLRKVFICLSSDRSRSQLSVCLSSYVTNNYSQLASRFPFLKKRQIKTKLLQSWKKFQSSTETTTSKGEIQKPKFLNEIVASEAESGPLKRREEDVLQKKSERSPIITYSVRQRNQDDCAKRKNNDTASEVDCTSSLIGMSRASDDSKMVDNKLLSKRRKQNELIDLFEEIDAETLLIEPEHIRSSDIDLVSSTAGSFDHNEWLKKLREVTFVEVLGGRGKVFALSRNGLKGPLRDCLKCRRGKHCTYRFVFLSFFF</sequence>
<evidence type="ECO:0000313" key="1">
    <source>
        <dbReference type="EMBL" id="PFX30617.1"/>
    </source>
</evidence>
<keyword evidence="2" id="KW-1185">Reference proteome</keyword>
<evidence type="ECO:0000313" key="2">
    <source>
        <dbReference type="Proteomes" id="UP000225706"/>
    </source>
</evidence>
<gene>
    <name evidence="1" type="ORF">AWC38_SpisGene4584</name>
</gene>
<name>A0A2B4SQ41_STYPI</name>
<proteinExistence type="predicted"/>